<reference evidence="2" key="1">
    <citation type="submission" date="2023-07" db="EMBL/GenBank/DDBJ databases">
        <title>Isolating and identifying novel microbial strains from the Mariana Trench.</title>
        <authorList>
            <person name="Fu H."/>
        </authorList>
    </citation>
    <scope>NUCLEOTIDE SEQUENCE [LARGE SCALE GENOMIC DNA]</scope>
    <source>
        <strain evidence="2">T-y2</strain>
    </source>
</reference>
<dbReference type="EMBL" id="JAVRBG010000002">
    <property type="protein sequence ID" value="MDT0293586.1"/>
    <property type="molecule type" value="Genomic_DNA"/>
</dbReference>
<keyword evidence="2" id="KW-1185">Reference proteome</keyword>
<evidence type="ECO:0000313" key="1">
    <source>
        <dbReference type="EMBL" id="MDT0293586.1"/>
    </source>
</evidence>
<sequence>MALTKILVTVKTYSSLSSTYGELVRTAGFFEDDTWSRLYSIPFRKLKQDRKYKKYQWVELDIVKDDKDFRPDSYRPATIETLIELLDRIDTEGNWYKRKQVVLDNVYTDIKALKTEAHNKEICTSLAVFKPTRITDF</sequence>
<organism evidence="1 2">
    <name type="scientific">Mesonia ostreae</name>
    <dbReference type="NCBI Taxonomy" id="861110"/>
    <lineage>
        <taxon>Bacteria</taxon>
        <taxon>Pseudomonadati</taxon>
        <taxon>Bacteroidota</taxon>
        <taxon>Flavobacteriia</taxon>
        <taxon>Flavobacteriales</taxon>
        <taxon>Flavobacteriaceae</taxon>
        <taxon>Mesonia</taxon>
    </lineage>
</organism>
<dbReference type="Proteomes" id="UP001182991">
    <property type="component" value="Unassembled WGS sequence"/>
</dbReference>
<comment type="caution">
    <text evidence="1">The sequence shown here is derived from an EMBL/GenBank/DDBJ whole genome shotgun (WGS) entry which is preliminary data.</text>
</comment>
<evidence type="ECO:0000313" key="2">
    <source>
        <dbReference type="Proteomes" id="UP001182991"/>
    </source>
</evidence>
<protein>
    <submittedName>
        <fullName evidence="1">Uncharacterized protein</fullName>
    </submittedName>
</protein>
<proteinExistence type="predicted"/>
<accession>A0ABU2KFX1</accession>
<name>A0ABU2KFX1_9FLAO</name>
<gene>
    <name evidence="1" type="ORF">RLT85_02965</name>
</gene>
<dbReference type="RefSeq" id="WP_311400562.1">
    <property type="nucleotide sequence ID" value="NZ_JAVRBG010000002.1"/>
</dbReference>